<gene>
    <name evidence="2" type="ORF">Cgig2_007495</name>
</gene>
<sequence>MGESLPHIAPPKDFRSLCPNFDLAMAEQVAEHYELPELPQAIFYVMLLNEAEKLGVLHGPRLRSLEVAFTELRWGAFESWTWLSGDRVYEARFHPKNGMGEGAKASRRGESSSEGVVADNEKLSAIVYAVSMAFPPNRSTREMANYVRQTFIWCWRSASCPPRPLPEDFNVLCPCFWLAAAAELELPEIVQATFYALLLNEMLELGVIHEYTAERMKSLLVGLRWLTFEVWMRIMDEVIWGAQFHRQPDEVDVKGARDGQGEGLGSADPPAPSSDKE</sequence>
<dbReference type="EMBL" id="JAKOGI010004214">
    <property type="protein sequence ID" value="KAJ8419879.1"/>
    <property type="molecule type" value="Genomic_DNA"/>
</dbReference>
<proteinExistence type="predicted"/>
<accession>A0A9Q1GI59</accession>
<evidence type="ECO:0000256" key="1">
    <source>
        <dbReference type="SAM" id="MobiDB-lite"/>
    </source>
</evidence>
<evidence type="ECO:0000313" key="3">
    <source>
        <dbReference type="Proteomes" id="UP001153076"/>
    </source>
</evidence>
<organism evidence="2 3">
    <name type="scientific">Carnegiea gigantea</name>
    <dbReference type="NCBI Taxonomy" id="171969"/>
    <lineage>
        <taxon>Eukaryota</taxon>
        <taxon>Viridiplantae</taxon>
        <taxon>Streptophyta</taxon>
        <taxon>Embryophyta</taxon>
        <taxon>Tracheophyta</taxon>
        <taxon>Spermatophyta</taxon>
        <taxon>Magnoliopsida</taxon>
        <taxon>eudicotyledons</taxon>
        <taxon>Gunneridae</taxon>
        <taxon>Pentapetalae</taxon>
        <taxon>Caryophyllales</taxon>
        <taxon>Cactineae</taxon>
        <taxon>Cactaceae</taxon>
        <taxon>Cactoideae</taxon>
        <taxon>Echinocereeae</taxon>
        <taxon>Carnegiea</taxon>
    </lineage>
</organism>
<feature type="compositionally biased region" description="Basic and acidic residues" evidence="1">
    <location>
        <begin position="251"/>
        <end position="260"/>
    </location>
</feature>
<protein>
    <submittedName>
        <fullName evidence="2">Uncharacterized protein</fullName>
    </submittedName>
</protein>
<dbReference type="Proteomes" id="UP001153076">
    <property type="component" value="Unassembled WGS sequence"/>
</dbReference>
<feature type="region of interest" description="Disordered" evidence="1">
    <location>
        <begin position="251"/>
        <end position="277"/>
    </location>
</feature>
<dbReference type="AlphaFoldDB" id="A0A9Q1GI59"/>
<keyword evidence="3" id="KW-1185">Reference proteome</keyword>
<reference evidence="2" key="1">
    <citation type="submission" date="2022-04" db="EMBL/GenBank/DDBJ databases">
        <title>Carnegiea gigantea Genome sequencing and assembly v2.</title>
        <authorList>
            <person name="Copetti D."/>
            <person name="Sanderson M.J."/>
            <person name="Burquez A."/>
            <person name="Wojciechowski M.F."/>
        </authorList>
    </citation>
    <scope>NUCLEOTIDE SEQUENCE</scope>
    <source>
        <strain evidence="2">SGP5-SGP5p</strain>
        <tissue evidence="2">Aerial part</tissue>
    </source>
</reference>
<comment type="caution">
    <text evidence="2">The sequence shown here is derived from an EMBL/GenBank/DDBJ whole genome shotgun (WGS) entry which is preliminary data.</text>
</comment>
<name>A0A9Q1GI59_9CARY</name>
<evidence type="ECO:0000313" key="2">
    <source>
        <dbReference type="EMBL" id="KAJ8419879.1"/>
    </source>
</evidence>